<dbReference type="InterPro" id="IPR006554">
    <property type="entry name" value="Helicase-like_DEXD_c2"/>
</dbReference>
<evidence type="ECO:0000256" key="23">
    <source>
        <dbReference type="ARBA" id="ARBA00081188"/>
    </source>
</evidence>
<keyword evidence="16" id="KW-0413">Isomerase</keyword>
<keyword evidence="10 29" id="KW-0347">Helicase</keyword>
<name>A0A556U6Z6_BAGYA</name>
<evidence type="ECO:0000256" key="16">
    <source>
        <dbReference type="ARBA" id="ARBA00023235"/>
    </source>
</evidence>
<dbReference type="GO" id="GO:0051539">
    <property type="term" value="F:4 iron, 4 sulfur cluster binding"/>
    <property type="evidence" value="ECO:0007669"/>
    <property type="project" value="UniProtKB-KW"/>
</dbReference>
<dbReference type="InterPro" id="IPR013020">
    <property type="entry name" value="Rad3/Chl1-like"/>
</dbReference>
<reference evidence="29 30" key="1">
    <citation type="journal article" date="2019" name="Genome Biol. Evol.">
        <title>Whole-Genome Sequencing of the Giant Devil Catfish, Bagarius yarrelli.</title>
        <authorList>
            <person name="Jiang W."/>
            <person name="Lv Y."/>
            <person name="Cheng L."/>
            <person name="Yang K."/>
            <person name="Chao B."/>
            <person name="Wang X."/>
            <person name="Li Y."/>
            <person name="Pan X."/>
            <person name="You X."/>
            <person name="Zhang Y."/>
            <person name="Yang J."/>
            <person name="Li J."/>
            <person name="Zhang X."/>
            <person name="Liu S."/>
            <person name="Sun C."/>
            <person name="Yang J."/>
            <person name="Shi Q."/>
        </authorList>
    </citation>
    <scope>NUCLEOTIDE SEQUENCE [LARGE SCALE GENOMIC DNA]</scope>
    <source>
        <strain evidence="29">JWS20170419001</strain>
        <tissue evidence="29">Muscle</tissue>
    </source>
</reference>
<dbReference type="GO" id="GO:0046872">
    <property type="term" value="F:metal ion binding"/>
    <property type="evidence" value="ECO:0007669"/>
    <property type="project" value="UniProtKB-KW"/>
</dbReference>
<dbReference type="GO" id="GO:0016818">
    <property type="term" value="F:hydrolase activity, acting on acid anhydrides, in phosphorus-containing anhydrides"/>
    <property type="evidence" value="ECO:0007669"/>
    <property type="project" value="InterPro"/>
</dbReference>
<dbReference type="FunFam" id="3.40.50.300:FF:000128">
    <property type="entry name" value="Putative DNA repair helicase RAD3"/>
    <property type="match status" value="1"/>
</dbReference>
<evidence type="ECO:0000256" key="19">
    <source>
        <dbReference type="ARBA" id="ARBA00048954"/>
    </source>
</evidence>
<keyword evidence="9" id="KW-0378">Hydrolase</keyword>
<evidence type="ECO:0000256" key="8">
    <source>
        <dbReference type="ARBA" id="ARBA00022763"/>
    </source>
</evidence>
<evidence type="ECO:0000256" key="12">
    <source>
        <dbReference type="ARBA" id="ARBA00023004"/>
    </source>
</evidence>
<keyword evidence="30" id="KW-1185">Reference proteome</keyword>
<feature type="compositionally biased region" description="Polar residues" evidence="26">
    <location>
        <begin position="216"/>
        <end position="231"/>
    </location>
</feature>
<dbReference type="PANTHER" id="PTHR11472">
    <property type="entry name" value="DNA REPAIR DEAD HELICASE RAD3/XP-D SUBFAMILY MEMBER"/>
    <property type="match status" value="1"/>
</dbReference>
<keyword evidence="5" id="KW-0004">4Fe-4S</keyword>
<evidence type="ECO:0000313" key="29">
    <source>
        <dbReference type="EMBL" id="TSN39337.1"/>
    </source>
</evidence>
<evidence type="ECO:0000256" key="15">
    <source>
        <dbReference type="ARBA" id="ARBA00023204"/>
    </source>
</evidence>
<keyword evidence="13" id="KW-0411">Iron-sulfur</keyword>
<dbReference type="EC" id="5.6.2.3" evidence="18"/>
<sequence>MPAKTPMYLKTPTPKHGKKLKLRDVLSSDMISPPLGNLHHNAHVGAQGDGDMFGDVDFLRDKLYMLPTLAHPSTNSMERHVNDMFETQGLQQRYNPHHSTNHSSGLKSMFSMPAFMTPEQPPPKPPRLHLEENSKQLQRNHHNHQQLPISVCADGVGLYKEPYHDLTLSASIPILRHLMPSAGSFSEASSEDSMSEGCFPPNHKQGLDSDAGLSNEDLQSVQSESPAFSPTISRSESFAGLDLDLGPSILEDVLRIMDRYMSVKDRCELLNIEGLLVYFPYDYIYPEQYSYMLELKRTLDAKGHGVLEMPSGTGKTISLLSLIVAYQRAYPLEVTKLIYCSRTVPEIEKVVEELRKLMAYYSKETGEERNFLALALSSRKNLCIHPEVSALRFGKEVDGKCHSLTASYIRAQRHSNPNQPACRFYEEFDAVGRQVPIPSGIYNLDDLKEFGRKKGWCPYYLARYSLLHANIVVYSYHYLLDPKIADLVSKELAKKSVVVFDEAHNIDNVCIDSMSVNITRRTLDRTQANVDTLQNTIQRIKETDAAKLQEEYRRLVEGLKEANVARETDVYLSNPVLPGEILQEAVPGNIRTAEHFIGFMKRFLEYLKSRLRIHHVVQESSPQFLKDIYEKVCIDRKPLRFCAERLRSLLRTLEIADIADFSAITLISHFATLVSTYSKGFTIIIEPFEDKTPTIANPVLHFSCMDPSIAIKPVFERFQSVVITSGTLSPLEIYPRILDFHPVTMASFTMTLARTCLCPLIVGRGNDQVALSSKFETREDFAVIRNYGNLLLEMSAIVPDGIVAFFTSYVYMENIVASWYEQGILENIQRNKLIFIETPDAAETSMALEKYQEACENGRGAILLSVARGKVSEGIDFVHHFGRAVIMFGVPYVYTQSRILKARLEYLRDQFQIRENDFLTFDAMRHAAQCVGRAIRGKTDYGLMVFADKRYARADKRGKLPRWIQEHITDGSLNLTIDETVQLAKHFLRQMAQPFRREDQLGLSLLTLEQLQSEEMLQKISQIAQQA</sequence>
<dbReference type="EMBL" id="VCAZ01000056">
    <property type="protein sequence ID" value="TSN39337.1"/>
    <property type="molecule type" value="Genomic_DNA"/>
</dbReference>
<dbReference type="SMART" id="SM00488">
    <property type="entry name" value="DEXDc2"/>
    <property type="match status" value="1"/>
</dbReference>
<feature type="coiled-coil region" evidence="25">
    <location>
        <begin position="516"/>
        <end position="565"/>
    </location>
</feature>
<dbReference type="SMART" id="SM00491">
    <property type="entry name" value="HELICc2"/>
    <property type="match status" value="1"/>
</dbReference>
<dbReference type="InterPro" id="IPR002464">
    <property type="entry name" value="DNA/RNA_helicase_DEAH_CS"/>
</dbReference>
<dbReference type="PROSITE" id="PS51193">
    <property type="entry name" value="HELICASE_ATP_BIND_2"/>
    <property type="match status" value="1"/>
</dbReference>
<feature type="region of interest" description="Disordered" evidence="26">
    <location>
        <begin position="185"/>
        <end position="231"/>
    </location>
</feature>
<dbReference type="GO" id="GO:0043139">
    <property type="term" value="F:5'-3' DNA helicase activity"/>
    <property type="evidence" value="ECO:0007669"/>
    <property type="project" value="UniProtKB-EC"/>
</dbReference>
<evidence type="ECO:0000259" key="27">
    <source>
        <dbReference type="PROSITE" id="PS50108"/>
    </source>
</evidence>
<dbReference type="PANTHER" id="PTHR11472:SF1">
    <property type="entry name" value="GENERAL TRANSCRIPTION AND DNA REPAIR FACTOR IIH HELICASE SUBUNIT XPD"/>
    <property type="match status" value="1"/>
</dbReference>
<evidence type="ECO:0000259" key="28">
    <source>
        <dbReference type="PROSITE" id="PS51193"/>
    </source>
</evidence>
<dbReference type="Pfam" id="PF14957">
    <property type="entry name" value="BORG_CEP"/>
    <property type="match status" value="1"/>
</dbReference>
<keyword evidence="6" id="KW-0479">Metal-binding</keyword>
<dbReference type="PROSITE" id="PS50108">
    <property type="entry name" value="CRIB"/>
    <property type="match status" value="1"/>
</dbReference>
<evidence type="ECO:0000256" key="26">
    <source>
        <dbReference type="SAM" id="MobiDB-lite"/>
    </source>
</evidence>
<evidence type="ECO:0000256" key="9">
    <source>
        <dbReference type="ARBA" id="ARBA00022801"/>
    </source>
</evidence>
<evidence type="ECO:0000256" key="5">
    <source>
        <dbReference type="ARBA" id="ARBA00022485"/>
    </source>
</evidence>
<dbReference type="InterPro" id="IPR014013">
    <property type="entry name" value="Helic_SF1/SF2_ATP-bd_DinG/Rad3"/>
</dbReference>
<dbReference type="NCBIfam" id="TIGR00604">
    <property type="entry name" value="rad3"/>
    <property type="match status" value="1"/>
</dbReference>
<dbReference type="SUPFAM" id="SSF52540">
    <property type="entry name" value="P-loop containing nucleoside triphosphate hydrolases"/>
    <property type="match status" value="1"/>
</dbReference>
<evidence type="ECO:0000256" key="2">
    <source>
        <dbReference type="ARBA" id="ARBA00004123"/>
    </source>
</evidence>
<evidence type="ECO:0000256" key="24">
    <source>
        <dbReference type="ARBA" id="ARBA00082576"/>
    </source>
</evidence>
<evidence type="ECO:0000256" key="11">
    <source>
        <dbReference type="ARBA" id="ARBA00022840"/>
    </source>
</evidence>
<dbReference type="InterPro" id="IPR027417">
    <property type="entry name" value="P-loop_NTPase"/>
</dbReference>
<evidence type="ECO:0000256" key="4">
    <source>
        <dbReference type="ARBA" id="ARBA00014344"/>
    </source>
</evidence>
<feature type="domain" description="CRIB" evidence="27">
    <location>
        <begin position="31"/>
        <end position="45"/>
    </location>
</feature>
<proteinExistence type="inferred from homology"/>
<dbReference type="PROSITE" id="PS00690">
    <property type="entry name" value="DEAH_ATP_HELICASE"/>
    <property type="match status" value="1"/>
</dbReference>
<dbReference type="InterPro" id="IPR001945">
    <property type="entry name" value="RAD3/XPD"/>
</dbReference>
<dbReference type="GO" id="GO:0006289">
    <property type="term" value="P:nucleotide-excision repair"/>
    <property type="evidence" value="ECO:0007669"/>
    <property type="project" value="InterPro"/>
</dbReference>
<dbReference type="InterPro" id="IPR029273">
    <property type="entry name" value="Cdc42_effect-like"/>
</dbReference>
<dbReference type="AlphaFoldDB" id="A0A556U6Z6"/>
<dbReference type="GO" id="GO:0003684">
    <property type="term" value="F:damaged DNA binding"/>
    <property type="evidence" value="ECO:0007669"/>
    <property type="project" value="TreeGrafter"/>
</dbReference>
<dbReference type="Pfam" id="PF13307">
    <property type="entry name" value="Helicase_C_2"/>
    <property type="match status" value="1"/>
</dbReference>
<evidence type="ECO:0000256" key="18">
    <source>
        <dbReference type="ARBA" id="ARBA00044969"/>
    </source>
</evidence>
<dbReference type="InterPro" id="IPR006555">
    <property type="entry name" value="ATP-dep_Helicase_C"/>
</dbReference>
<dbReference type="InterPro" id="IPR010614">
    <property type="entry name" value="RAD3-like_helicase_DEAD"/>
</dbReference>
<keyword evidence="7" id="KW-0547">Nucleotide-binding</keyword>
<organism evidence="29 30">
    <name type="scientific">Bagarius yarrelli</name>
    <name type="common">Goonch</name>
    <name type="synonym">Bagrus yarrelli</name>
    <dbReference type="NCBI Taxonomy" id="175774"/>
    <lineage>
        <taxon>Eukaryota</taxon>
        <taxon>Metazoa</taxon>
        <taxon>Chordata</taxon>
        <taxon>Craniata</taxon>
        <taxon>Vertebrata</taxon>
        <taxon>Euteleostomi</taxon>
        <taxon>Actinopterygii</taxon>
        <taxon>Neopterygii</taxon>
        <taxon>Teleostei</taxon>
        <taxon>Ostariophysi</taxon>
        <taxon>Siluriformes</taxon>
        <taxon>Sisoridae</taxon>
        <taxon>Sisorinae</taxon>
        <taxon>Bagarius</taxon>
    </lineage>
</organism>
<evidence type="ECO:0000256" key="7">
    <source>
        <dbReference type="ARBA" id="ARBA00022741"/>
    </source>
</evidence>
<comment type="similarity">
    <text evidence="3">Belongs to the helicase family. RAD3/XPD subfamily.</text>
</comment>
<evidence type="ECO:0000256" key="13">
    <source>
        <dbReference type="ARBA" id="ARBA00023014"/>
    </source>
</evidence>
<evidence type="ECO:0000256" key="25">
    <source>
        <dbReference type="SAM" id="Coils"/>
    </source>
</evidence>
<comment type="caution">
    <text evidence="29">The sequence shown here is derived from an EMBL/GenBank/DDBJ whole genome shotgun (WGS) entry which is preliminary data.</text>
</comment>
<dbReference type="GO" id="GO:0045951">
    <property type="term" value="P:positive regulation of mitotic recombination"/>
    <property type="evidence" value="ECO:0007669"/>
    <property type="project" value="TreeGrafter"/>
</dbReference>
<dbReference type="CDD" id="cd17969">
    <property type="entry name" value="DEAHc_XPD"/>
    <property type="match status" value="1"/>
</dbReference>
<protein>
    <recommendedName>
        <fullName evidence="4">General transcription and DNA repair factor IIH helicase subunit XPD</fullName>
        <ecNumber evidence="18">5.6.2.3</ecNumber>
    </recommendedName>
    <alternativeName>
        <fullName evidence="21">CXPD</fullName>
    </alternativeName>
    <alternativeName>
        <fullName evidence="22">DNA 5'-3' helicase XPD</fullName>
    </alternativeName>
    <alternativeName>
        <fullName evidence="20">DNA excision repair protein ERCC-2</fullName>
    </alternativeName>
    <alternativeName>
        <fullName evidence="23">DNA repair protein complementing XP-D cells</fullName>
    </alternativeName>
    <alternativeName>
        <fullName evidence="24">Xeroderma pigmentosum group D-complementing protein</fullName>
    </alternativeName>
</protein>
<evidence type="ECO:0000256" key="10">
    <source>
        <dbReference type="ARBA" id="ARBA00022806"/>
    </source>
</evidence>
<dbReference type="CDD" id="cd18788">
    <property type="entry name" value="SF2_C_XPD"/>
    <property type="match status" value="1"/>
</dbReference>
<dbReference type="PRINTS" id="PR00852">
    <property type="entry name" value="XRODRMPGMNTD"/>
</dbReference>
<evidence type="ECO:0000313" key="30">
    <source>
        <dbReference type="Proteomes" id="UP000319801"/>
    </source>
</evidence>
<evidence type="ECO:0000256" key="20">
    <source>
        <dbReference type="ARBA" id="ARBA00078828"/>
    </source>
</evidence>
<dbReference type="Proteomes" id="UP000319801">
    <property type="component" value="Unassembled WGS sequence"/>
</dbReference>
<dbReference type="FunFam" id="3.40.50.300:FF:000135">
    <property type="entry name" value="DNA repair helicase RAD3, putative"/>
    <property type="match status" value="1"/>
</dbReference>
<dbReference type="FunFam" id="3.40.50.300:FF:000381">
    <property type="entry name" value="TFIIH basal transcription factor complex helicase subunit"/>
    <property type="match status" value="1"/>
</dbReference>
<keyword evidence="11" id="KW-0067">ATP-binding</keyword>
<evidence type="ECO:0000256" key="22">
    <source>
        <dbReference type="ARBA" id="ARBA00081072"/>
    </source>
</evidence>
<comment type="cofactor">
    <cofactor evidence="1">
        <name>[4Fe-4S] cluster</name>
        <dbReference type="ChEBI" id="CHEBI:49883"/>
    </cofactor>
</comment>
<dbReference type="GO" id="GO:0005524">
    <property type="term" value="F:ATP binding"/>
    <property type="evidence" value="ECO:0007669"/>
    <property type="project" value="UniProtKB-KW"/>
</dbReference>
<evidence type="ECO:0000256" key="1">
    <source>
        <dbReference type="ARBA" id="ARBA00001966"/>
    </source>
</evidence>
<keyword evidence="15" id="KW-0234">DNA repair</keyword>
<dbReference type="InterPro" id="IPR010643">
    <property type="entry name" value="HBB"/>
</dbReference>
<dbReference type="Pfam" id="PF06733">
    <property type="entry name" value="DEAD_2"/>
    <property type="match status" value="1"/>
</dbReference>
<evidence type="ECO:0000256" key="14">
    <source>
        <dbReference type="ARBA" id="ARBA00023125"/>
    </source>
</evidence>
<dbReference type="GO" id="GO:0006366">
    <property type="term" value="P:transcription by RNA polymerase II"/>
    <property type="evidence" value="ECO:0007669"/>
    <property type="project" value="TreeGrafter"/>
</dbReference>
<keyword evidence="17" id="KW-0539">Nucleus</keyword>
<comment type="subcellular location">
    <subcellularLocation>
        <location evidence="2">Nucleus</location>
    </subcellularLocation>
</comment>
<evidence type="ECO:0000256" key="17">
    <source>
        <dbReference type="ARBA" id="ARBA00023242"/>
    </source>
</evidence>
<keyword evidence="14" id="KW-0238">DNA-binding</keyword>
<feature type="domain" description="Helicase ATP-binding" evidence="28">
    <location>
        <begin position="274"/>
        <end position="552"/>
    </location>
</feature>
<evidence type="ECO:0000256" key="6">
    <source>
        <dbReference type="ARBA" id="ARBA00022723"/>
    </source>
</evidence>
<dbReference type="GO" id="GO:0035315">
    <property type="term" value="P:hair cell differentiation"/>
    <property type="evidence" value="ECO:0007669"/>
    <property type="project" value="UniProtKB-ARBA"/>
</dbReference>
<accession>A0A556U6Z6</accession>
<evidence type="ECO:0000256" key="21">
    <source>
        <dbReference type="ARBA" id="ARBA00079246"/>
    </source>
</evidence>
<keyword evidence="12" id="KW-0408">Iron</keyword>
<dbReference type="GO" id="GO:0005634">
    <property type="term" value="C:nucleus"/>
    <property type="evidence" value="ECO:0007669"/>
    <property type="project" value="UniProtKB-SubCell"/>
</dbReference>
<dbReference type="InterPro" id="IPR045028">
    <property type="entry name" value="DinG/Rad3-like"/>
</dbReference>
<gene>
    <name evidence="29" type="ORF">Baya_9192</name>
</gene>
<evidence type="ECO:0000256" key="3">
    <source>
        <dbReference type="ARBA" id="ARBA00009146"/>
    </source>
</evidence>
<dbReference type="Gene3D" id="3.40.50.300">
    <property type="entry name" value="P-loop containing nucleotide triphosphate hydrolases"/>
    <property type="match status" value="2"/>
</dbReference>
<dbReference type="Pfam" id="PF06777">
    <property type="entry name" value="HBB"/>
    <property type="match status" value="1"/>
</dbReference>
<keyword evidence="8" id="KW-0227">DNA damage</keyword>
<dbReference type="InterPro" id="IPR000095">
    <property type="entry name" value="CRIB_dom"/>
</dbReference>
<dbReference type="OrthoDB" id="272481at2759"/>
<comment type="catalytic activity">
    <reaction evidence="19">
        <text>ATP + H2O = ADP + phosphate + H(+)</text>
        <dbReference type="Rhea" id="RHEA:13065"/>
        <dbReference type="ChEBI" id="CHEBI:15377"/>
        <dbReference type="ChEBI" id="CHEBI:15378"/>
        <dbReference type="ChEBI" id="CHEBI:30616"/>
        <dbReference type="ChEBI" id="CHEBI:43474"/>
        <dbReference type="ChEBI" id="CHEBI:456216"/>
        <dbReference type="EC" id="5.6.2.3"/>
    </reaction>
</comment>
<keyword evidence="25" id="KW-0175">Coiled coil</keyword>